<keyword evidence="9" id="KW-1185">Reference proteome</keyword>
<dbReference type="EMBL" id="AP018738">
    <property type="protein sequence ID" value="BBE50312.1"/>
    <property type="molecule type" value="Genomic_DNA"/>
</dbReference>
<evidence type="ECO:0000313" key="9">
    <source>
        <dbReference type="Proteomes" id="UP000033070"/>
    </source>
</evidence>
<dbReference type="Gene3D" id="2.40.30.60">
    <property type="entry name" value="RimM"/>
    <property type="match status" value="1"/>
</dbReference>
<dbReference type="HAMAP" id="MF_00014">
    <property type="entry name" value="Ribosome_mat_RimM"/>
    <property type="match status" value="1"/>
</dbReference>
<feature type="domain" description="RimM N-terminal" evidence="6">
    <location>
        <begin position="3"/>
        <end position="84"/>
    </location>
</feature>
<evidence type="ECO:0000256" key="1">
    <source>
        <dbReference type="ARBA" id="ARBA00022490"/>
    </source>
</evidence>
<evidence type="ECO:0000256" key="3">
    <source>
        <dbReference type="ARBA" id="ARBA00022552"/>
    </source>
</evidence>
<dbReference type="GO" id="GO:0005737">
    <property type="term" value="C:cytoplasm"/>
    <property type="evidence" value="ECO:0007669"/>
    <property type="project" value="UniProtKB-SubCell"/>
</dbReference>
<dbReference type="STRING" id="1188319.OYT1_00005"/>
<dbReference type="RefSeq" id="WP_062625288.1">
    <property type="nucleotide sequence ID" value="NZ_AP018738.1"/>
</dbReference>
<dbReference type="OrthoDB" id="9783509at2"/>
<dbReference type="PANTHER" id="PTHR33692">
    <property type="entry name" value="RIBOSOME MATURATION FACTOR RIMM"/>
    <property type="match status" value="1"/>
</dbReference>
<feature type="domain" description="Ribosome maturation factor RimM PRC barrel" evidence="7">
    <location>
        <begin position="97"/>
        <end position="163"/>
    </location>
</feature>
<comment type="domain">
    <text evidence="5">The PRC barrel domain binds ribosomal protein uS19.</text>
</comment>
<organism evidence="8 9">
    <name type="scientific">Ferriphaselus amnicola</name>
    <dbReference type="NCBI Taxonomy" id="1188319"/>
    <lineage>
        <taxon>Bacteria</taxon>
        <taxon>Pseudomonadati</taxon>
        <taxon>Pseudomonadota</taxon>
        <taxon>Betaproteobacteria</taxon>
        <taxon>Nitrosomonadales</taxon>
        <taxon>Gallionellaceae</taxon>
        <taxon>Ferriphaselus</taxon>
    </lineage>
</organism>
<sequence>MVVMGKVVAAHGILGWVKVQTFTEYLDSLDAYDHWWLGNERQPWREVELAECTVHGKILVARLTGCTDRNAAEKLKGLLVAVPRGDLPEAEGDEVYWSDLIGCKVQNLAEEVLGTVETLLETGANDVLVVKREAGELLIPYIKQVVHQVDVPNKTITVDWQADYLA</sequence>
<evidence type="ECO:0000259" key="7">
    <source>
        <dbReference type="Pfam" id="PF24986"/>
    </source>
</evidence>
<proteinExistence type="inferred from homology"/>
<keyword evidence="4 5" id="KW-0143">Chaperone</keyword>
<accession>A0A2Z6GA35</accession>
<evidence type="ECO:0000256" key="5">
    <source>
        <dbReference type="HAMAP-Rule" id="MF_00014"/>
    </source>
</evidence>
<dbReference type="InterPro" id="IPR056792">
    <property type="entry name" value="PRC_RimM"/>
</dbReference>
<dbReference type="Pfam" id="PF24986">
    <property type="entry name" value="PRC_RimM"/>
    <property type="match status" value="1"/>
</dbReference>
<comment type="function">
    <text evidence="5">An accessory protein needed during the final step in the assembly of 30S ribosomal subunit, possibly for assembly of the head region. Essential for efficient processing of 16S rRNA. May be needed both before and after RbfA during the maturation of 16S rRNA. It has affinity for free ribosomal 30S subunits but not for 70S ribosomes.</text>
</comment>
<name>A0A2Z6GA35_9PROT</name>
<dbReference type="InterPro" id="IPR011961">
    <property type="entry name" value="RimM"/>
</dbReference>
<dbReference type="GO" id="GO:0043022">
    <property type="term" value="F:ribosome binding"/>
    <property type="evidence" value="ECO:0007669"/>
    <property type="project" value="InterPro"/>
</dbReference>
<dbReference type="Pfam" id="PF01782">
    <property type="entry name" value="RimM"/>
    <property type="match status" value="1"/>
</dbReference>
<evidence type="ECO:0000256" key="4">
    <source>
        <dbReference type="ARBA" id="ARBA00023186"/>
    </source>
</evidence>
<dbReference type="GO" id="GO:0006364">
    <property type="term" value="P:rRNA processing"/>
    <property type="evidence" value="ECO:0007669"/>
    <property type="project" value="UniProtKB-UniRule"/>
</dbReference>
<comment type="similarity">
    <text evidence="5">Belongs to the RimM family.</text>
</comment>
<comment type="subcellular location">
    <subcellularLocation>
        <location evidence="5">Cytoplasm</location>
    </subcellularLocation>
</comment>
<keyword evidence="1 5" id="KW-0963">Cytoplasm</keyword>
<reference evidence="8 9" key="1">
    <citation type="submission" date="2018-06" db="EMBL/GenBank/DDBJ databases">
        <title>OYT1 Genome Sequencing.</title>
        <authorList>
            <person name="Kato S."/>
            <person name="Itoh T."/>
            <person name="Ohkuma M."/>
        </authorList>
    </citation>
    <scope>NUCLEOTIDE SEQUENCE [LARGE SCALE GENOMIC DNA]</scope>
    <source>
        <strain evidence="8 9">OYT1</strain>
    </source>
</reference>
<gene>
    <name evidence="5" type="primary">rimM</name>
    <name evidence="8" type="ORF">OYT1_ch0746</name>
</gene>
<dbReference type="SUPFAM" id="SSF50447">
    <property type="entry name" value="Translation proteins"/>
    <property type="match status" value="1"/>
</dbReference>
<dbReference type="SUPFAM" id="SSF50346">
    <property type="entry name" value="PRC-barrel domain"/>
    <property type="match status" value="1"/>
</dbReference>
<evidence type="ECO:0000256" key="2">
    <source>
        <dbReference type="ARBA" id="ARBA00022517"/>
    </source>
</evidence>
<dbReference type="InterPro" id="IPR036976">
    <property type="entry name" value="RimM_N_sf"/>
</dbReference>
<dbReference type="InterPro" id="IPR002676">
    <property type="entry name" value="RimM_N"/>
</dbReference>
<dbReference type="Proteomes" id="UP000033070">
    <property type="component" value="Chromosome"/>
</dbReference>
<evidence type="ECO:0000259" key="6">
    <source>
        <dbReference type="Pfam" id="PF01782"/>
    </source>
</evidence>
<protein>
    <recommendedName>
        <fullName evidence="5">Ribosome maturation factor RimM</fullName>
    </recommendedName>
</protein>
<dbReference type="InterPro" id="IPR011033">
    <property type="entry name" value="PRC_barrel-like_sf"/>
</dbReference>
<evidence type="ECO:0000313" key="8">
    <source>
        <dbReference type="EMBL" id="BBE50312.1"/>
    </source>
</evidence>
<dbReference type="GO" id="GO:0042274">
    <property type="term" value="P:ribosomal small subunit biogenesis"/>
    <property type="evidence" value="ECO:0007669"/>
    <property type="project" value="UniProtKB-UniRule"/>
</dbReference>
<dbReference type="PANTHER" id="PTHR33692:SF1">
    <property type="entry name" value="RIBOSOME MATURATION FACTOR RIMM"/>
    <property type="match status" value="1"/>
</dbReference>
<dbReference type="KEGG" id="fam:OYT1_ch0746"/>
<keyword evidence="3 5" id="KW-0698">rRNA processing</keyword>
<dbReference type="AlphaFoldDB" id="A0A2Z6GA35"/>
<dbReference type="GO" id="GO:0005840">
    <property type="term" value="C:ribosome"/>
    <property type="evidence" value="ECO:0007669"/>
    <property type="project" value="InterPro"/>
</dbReference>
<dbReference type="NCBIfam" id="TIGR02273">
    <property type="entry name" value="16S_RimM"/>
    <property type="match status" value="1"/>
</dbReference>
<dbReference type="InterPro" id="IPR009000">
    <property type="entry name" value="Transl_B-barrel_sf"/>
</dbReference>
<dbReference type="Gene3D" id="2.30.30.240">
    <property type="entry name" value="PRC-barrel domain"/>
    <property type="match status" value="1"/>
</dbReference>
<keyword evidence="2 5" id="KW-0690">Ribosome biogenesis</keyword>
<comment type="subunit">
    <text evidence="5">Binds ribosomal protein uS19.</text>
</comment>